<dbReference type="PANTHER" id="PTHR33710:SF64">
    <property type="entry name" value="ENDONUCLEASE_EXONUCLEASE_PHOSPHATASE DOMAIN-CONTAINING PROTEIN"/>
    <property type="match status" value="1"/>
</dbReference>
<reference evidence="1" key="1">
    <citation type="journal article" date="2017" name="Nature">
        <title>The sunflower genome provides insights into oil metabolism, flowering and Asterid evolution.</title>
        <authorList>
            <person name="Badouin H."/>
            <person name="Gouzy J."/>
            <person name="Grassa C.J."/>
            <person name="Murat F."/>
            <person name="Staton S.E."/>
            <person name="Cottret L."/>
            <person name="Lelandais-Briere C."/>
            <person name="Owens G.L."/>
            <person name="Carrere S."/>
            <person name="Mayjonade B."/>
            <person name="Legrand L."/>
            <person name="Gill N."/>
            <person name="Kane N.C."/>
            <person name="Bowers J.E."/>
            <person name="Hubner S."/>
            <person name="Bellec A."/>
            <person name="Berard A."/>
            <person name="Berges H."/>
            <person name="Blanchet N."/>
            <person name="Boniface M.C."/>
            <person name="Brunel D."/>
            <person name="Catrice O."/>
            <person name="Chaidir N."/>
            <person name="Claudel C."/>
            <person name="Donnadieu C."/>
            <person name="Faraut T."/>
            <person name="Fievet G."/>
            <person name="Helmstetter N."/>
            <person name="King M."/>
            <person name="Knapp S.J."/>
            <person name="Lai Z."/>
            <person name="Le Paslier M.C."/>
            <person name="Lippi Y."/>
            <person name="Lorenzon L."/>
            <person name="Mandel J.R."/>
            <person name="Marage G."/>
            <person name="Marchand G."/>
            <person name="Marquand E."/>
            <person name="Bret-Mestries E."/>
            <person name="Morien E."/>
            <person name="Nambeesan S."/>
            <person name="Nguyen T."/>
            <person name="Pegot-Espagnet P."/>
            <person name="Pouilly N."/>
            <person name="Raftis F."/>
            <person name="Sallet E."/>
            <person name="Schiex T."/>
            <person name="Thomas J."/>
            <person name="Vandecasteele C."/>
            <person name="Vares D."/>
            <person name="Vear F."/>
            <person name="Vautrin S."/>
            <person name="Crespi M."/>
            <person name="Mangin B."/>
            <person name="Burke J.M."/>
            <person name="Salse J."/>
            <person name="Munos S."/>
            <person name="Vincourt P."/>
            <person name="Rieseberg L.H."/>
            <person name="Langlade N.B."/>
        </authorList>
    </citation>
    <scope>NUCLEOTIDE SEQUENCE</scope>
    <source>
        <tissue evidence="1">Leaves</tissue>
    </source>
</reference>
<reference evidence="1" key="2">
    <citation type="submission" date="2020-06" db="EMBL/GenBank/DDBJ databases">
        <title>Helianthus annuus Genome sequencing and assembly Release 2.</title>
        <authorList>
            <person name="Gouzy J."/>
            <person name="Langlade N."/>
            <person name="Munos S."/>
        </authorList>
    </citation>
    <scope>NUCLEOTIDE SEQUENCE</scope>
    <source>
        <tissue evidence="1">Leaves</tissue>
    </source>
</reference>
<evidence type="ECO:0008006" key="3">
    <source>
        <dbReference type="Google" id="ProtNLM"/>
    </source>
</evidence>
<dbReference type="Proteomes" id="UP000215914">
    <property type="component" value="Unassembled WGS sequence"/>
</dbReference>
<dbReference type="PANTHER" id="PTHR33710">
    <property type="entry name" value="BNAC02G09200D PROTEIN"/>
    <property type="match status" value="1"/>
</dbReference>
<comment type="caution">
    <text evidence="1">The sequence shown here is derived from an EMBL/GenBank/DDBJ whole genome shotgun (WGS) entry which is preliminary data.</text>
</comment>
<dbReference type="EMBL" id="MNCJ02000316">
    <property type="protein sequence ID" value="KAF5822831.1"/>
    <property type="molecule type" value="Genomic_DNA"/>
</dbReference>
<dbReference type="OrthoDB" id="1751786at2759"/>
<evidence type="ECO:0000313" key="1">
    <source>
        <dbReference type="EMBL" id="KAF5822831.1"/>
    </source>
</evidence>
<accession>A0A9K3P3M4</accession>
<proteinExistence type="predicted"/>
<dbReference type="AlphaFoldDB" id="A0A9K3P3M4"/>
<sequence>MTGGKFTFVSDNLEVKMSKIDRFLVNAEFMHLWPLANLEVQNSGLSDHCPLALSCISHDFGPIPFKFFNSWVGEERLVKIVESISAVPNDGELSDIFLANTLRNIKKEIKKLRQEVTVAENKEVKGMLDIIGKIEKKTESMPLTQIEKRTRVDLRVQLKKLEAIKVKNLQQKARVNWIRFGDENSSFFHRLINVNIVNNRINGLRFRDSWISDPIELKMEVRNWFKKQFLEPIRRRPKFANIRLPRLSE</sequence>
<keyword evidence="2" id="KW-1185">Reference proteome</keyword>
<organism evidence="1 2">
    <name type="scientific">Helianthus annuus</name>
    <name type="common">Common sunflower</name>
    <dbReference type="NCBI Taxonomy" id="4232"/>
    <lineage>
        <taxon>Eukaryota</taxon>
        <taxon>Viridiplantae</taxon>
        <taxon>Streptophyta</taxon>
        <taxon>Embryophyta</taxon>
        <taxon>Tracheophyta</taxon>
        <taxon>Spermatophyta</taxon>
        <taxon>Magnoliopsida</taxon>
        <taxon>eudicotyledons</taxon>
        <taxon>Gunneridae</taxon>
        <taxon>Pentapetalae</taxon>
        <taxon>asterids</taxon>
        <taxon>campanulids</taxon>
        <taxon>Asterales</taxon>
        <taxon>Asteraceae</taxon>
        <taxon>Asteroideae</taxon>
        <taxon>Heliantheae alliance</taxon>
        <taxon>Heliantheae</taxon>
        <taxon>Helianthus</taxon>
    </lineage>
</organism>
<evidence type="ECO:0000313" key="2">
    <source>
        <dbReference type="Proteomes" id="UP000215914"/>
    </source>
</evidence>
<name>A0A9K3P3M4_HELAN</name>
<protein>
    <recommendedName>
        <fullName evidence="3">Endonuclease/exonuclease/phosphatase</fullName>
    </recommendedName>
</protein>
<dbReference type="Gramene" id="mRNA:HanXRQr2_Chr01g0031501">
    <property type="protein sequence ID" value="CDS:HanXRQr2_Chr01g0031501.1"/>
    <property type="gene ID" value="HanXRQr2_Chr01g0031501"/>
</dbReference>
<gene>
    <name evidence="1" type="ORF">HanXRQr2_Chr01g0031501</name>
</gene>